<dbReference type="GO" id="GO:0005102">
    <property type="term" value="F:signaling receptor binding"/>
    <property type="evidence" value="ECO:0000318"/>
    <property type="project" value="GO_Central"/>
</dbReference>
<sequence>MAWDLALWILSFLAVAAALGIIVYQLLCLSDLEFDFINPFDSSSRINRFVLPEFAIQGVLSAIYLIFGYWLMFLLNAPLLYYNIRLYMSKRHLVDVTEIFNQLEPEKKIRFYKLGFYLSLLCIVIYR</sequence>
<dbReference type="Gramene" id="EFJ20376">
    <property type="protein sequence ID" value="EFJ20376"/>
    <property type="gene ID" value="SELMODRAFT_108844"/>
</dbReference>
<evidence type="ECO:0000256" key="4">
    <source>
        <dbReference type="ARBA" id="ARBA00022989"/>
    </source>
</evidence>
<dbReference type="EMBL" id="GL377602">
    <property type="protein sequence ID" value="EFJ20376.1"/>
    <property type="molecule type" value="Genomic_DNA"/>
</dbReference>
<keyword evidence="9" id="KW-1185">Reference proteome</keyword>
<evidence type="ECO:0000256" key="6">
    <source>
        <dbReference type="SAM" id="Phobius"/>
    </source>
</evidence>
<dbReference type="Proteomes" id="UP000001514">
    <property type="component" value="Unassembled WGS sequence"/>
</dbReference>
<dbReference type="Gramene" id="EFJ28360">
    <property type="protein sequence ID" value="EFJ28360"/>
    <property type="gene ID" value="SELMODRAFT_93931"/>
</dbReference>
<dbReference type="KEGG" id="smo:SELMODRAFT_93931"/>
<dbReference type="STRING" id="88036.D8RGH8"/>
<keyword evidence="3 6" id="KW-0812">Transmembrane</keyword>
<reference evidence="8 9" key="1">
    <citation type="journal article" date="2011" name="Science">
        <title>The Selaginella genome identifies genetic changes associated with the evolution of vascular plants.</title>
        <authorList>
            <person name="Banks J.A."/>
            <person name="Nishiyama T."/>
            <person name="Hasebe M."/>
            <person name="Bowman J.L."/>
            <person name="Gribskov M."/>
            <person name="dePamphilis C."/>
            <person name="Albert V.A."/>
            <person name="Aono N."/>
            <person name="Aoyama T."/>
            <person name="Ambrose B.A."/>
            <person name="Ashton N.W."/>
            <person name="Axtell M.J."/>
            <person name="Barker E."/>
            <person name="Barker M.S."/>
            <person name="Bennetzen J.L."/>
            <person name="Bonawitz N.D."/>
            <person name="Chapple C."/>
            <person name="Cheng C."/>
            <person name="Correa L.G."/>
            <person name="Dacre M."/>
            <person name="DeBarry J."/>
            <person name="Dreyer I."/>
            <person name="Elias M."/>
            <person name="Engstrom E.M."/>
            <person name="Estelle M."/>
            <person name="Feng L."/>
            <person name="Finet C."/>
            <person name="Floyd S.K."/>
            <person name="Frommer W.B."/>
            <person name="Fujita T."/>
            <person name="Gramzow L."/>
            <person name="Gutensohn M."/>
            <person name="Harholt J."/>
            <person name="Hattori M."/>
            <person name="Heyl A."/>
            <person name="Hirai T."/>
            <person name="Hiwatashi Y."/>
            <person name="Ishikawa M."/>
            <person name="Iwata M."/>
            <person name="Karol K.G."/>
            <person name="Koehler B."/>
            <person name="Kolukisaoglu U."/>
            <person name="Kubo M."/>
            <person name="Kurata T."/>
            <person name="Lalonde S."/>
            <person name="Li K."/>
            <person name="Li Y."/>
            <person name="Litt A."/>
            <person name="Lyons E."/>
            <person name="Manning G."/>
            <person name="Maruyama T."/>
            <person name="Michael T.P."/>
            <person name="Mikami K."/>
            <person name="Miyazaki S."/>
            <person name="Morinaga S."/>
            <person name="Murata T."/>
            <person name="Mueller-Roeber B."/>
            <person name="Nelson D.R."/>
            <person name="Obara M."/>
            <person name="Oguri Y."/>
            <person name="Olmstead R.G."/>
            <person name="Onodera N."/>
            <person name="Petersen B.L."/>
            <person name="Pils B."/>
            <person name="Prigge M."/>
            <person name="Rensing S.A."/>
            <person name="Riano-Pachon D.M."/>
            <person name="Roberts A.W."/>
            <person name="Sato Y."/>
            <person name="Scheller H.V."/>
            <person name="Schulz B."/>
            <person name="Schulz C."/>
            <person name="Shakirov E.V."/>
            <person name="Shibagaki N."/>
            <person name="Shinohara N."/>
            <person name="Shippen D.E."/>
            <person name="Soerensen I."/>
            <person name="Sotooka R."/>
            <person name="Sugimoto N."/>
            <person name="Sugita M."/>
            <person name="Sumikawa N."/>
            <person name="Tanurdzic M."/>
            <person name="Theissen G."/>
            <person name="Ulvskov P."/>
            <person name="Wakazuki S."/>
            <person name="Weng J.K."/>
            <person name="Willats W.W."/>
            <person name="Wipf D."/>
            <person name="Wolf P.G."/>
            <person name="Yang L."/>
            <person name="Zimmer A.D."/>
            <person name="Zhu Q."/>
            <person name="Mitros T."/>
            <person name="Hellsten U."/>
            <person name="Loque D."/>
            <person name="Otillar R."/>
            <person name="Salamov A."/>
            <person name="Schmutz J."/>
            <person name="Shapiro H."/>
            <person name="Lindquist E."/>
            <person name="Lucas S."/>
            <person name="Rokhsar D."/>
            <person name="Grigoriev I.V."/>
        </authorList>
    </citation>
    <scope>NUCLEOTIDE SEQUENCE [LARGE SCALE GENOMIC DNA]</scope>
</reference>
<dbReference type="GO" id="GO:0016020">
    <property type="term" value="C:membrane"/>
    <property type="evidence" value="ECO:0007669"/>
    <property type="project" value="UniProtKB-SubCell"/>
</dbReference>
<evidence type="ECO:0000256" key="1">
    <source>
        <dbReference type="ARBA" id="ARBA00004141"/>
    </source>
</evidence>
<keyword evidence="4 6" id="KW-1133">Transmembrane helix</keyword>
<keyword evidence="5 6" id="KW-0472">Membrane</keyword>
<evidence type="ECO:0000256" key="5">
    <source>
        <dbReference type="ARBA" id="ARBA00023136"/>
    </source>
</evidence>
<evidence type="ECO:0000256" key="2">
    <source>
        <dbReference type="ARBA" id="ARBA00010095"/>
    </source>
</evidence>
<gene>
    <name evidence="7" type="ORF">SELMODRAFT_108844</name>
    <name evidence="8" type="ORF">SELMODRAFT_93931</name>
</gene>
<dbReference type="AlphaFoldDB" id="D8RGH8"/>
<dbReference type="OMA" id="ARHWFML"/>
<accession>D8RGH8</accession>
<evidence type="ECO:0000313" key="9">
    <source>
        <dbReference type="Proteomes" id="UP000001514"/>
    </source>
</evidence>
<name>D8RGH8_SELML</name>
<dbReference type="OrthoDB" id="434393at2759"/>
<dbReference type="PANTHER" id="PTHR12290">
    <property type="entry name" value="CORNICHON-RELATED"/>
    <property type="match status" value="1"/>
</dbReference>
<dbReference type="InParanoid" id="D8RGH8"/>
<evidence type="ECO:0000313" key="7">
    <source>
        <dbReference type="EMBL" id="EFJ20376.1"/>
    </source>
</evidence>
<evidence type="ECO:0000256" key="3">
    <source>
        <dbReference type="ARBA" id="ARBA00022692"/>
    </source>
</evidence>
<proteinExistence type="inferred from homology"/>
<dbReference type="Pfam" id="PF03311">
    <property type="entry name" value="Cornichon"/>
    <property type="match status" value="1"/>
</dbReference>
<comment type="subcellular location">
    <subcellularLocation>
        <location evidence="1">Membrane</location>
        <topology evidence="1">Multi-pass membrane protein</topology>
    </subcellularLocation>
</comment>
<comment type="similarity">
    <text evidence="2">Belongs to the cornichon family.</text>
</comment>
<dbReference type="FunCoup" id="D8RGH8">
    <property type="interactions" value="3997"/>
</dbReference>
<evidence type="ECO:0008006" key="10">
    <source>
        <dbReference type="Google" id="ProtNLM"/>
    </source>
</evidence>
<dbReference type="GO" id="GO:0016192">
    <property type="term" value="P:vesicle-mediated transport"/>
    <property type="evidence" value="ECO:0007669"/>
    <property type="project" value="InterPro"/>
</dbReference>
<feature type="transmembrane region" description="Helical" evidence="6">
    <location>
        <begin position="54"/>
        <end position="82"/>
    </location>
</feature>
<dbReference type="KEGG" id="smo:SELMODRAFT_108844"/>
<dbReference type="EMBL" id="GL377579">
    <property type="protein sequence ID" value="EFJ28360.1"/>
    <property type="molecule type" value="Genomic_DNA"/>
</dbReference>
<organism evidence="9">
    <name type="scientific">Selaginella moellendorffii</name>
    <name type="common">Spikemoss</name>
    <dbReference type="NCBI Taxonomy" id="88036"/>
    <lineage>
        <taxon>Eukaryota</taxon>
        <taxon>Viridiplantae</taxon>
        <taxon>Streptophyta</taxon>
        <taxon>Embryophyta</taxon>
        <taxon>Tracheophyta</taxon>
        <taxon>Lycopodiopsida</taxon>
        <taxon>Selaginellales</taxon>
        <taxon>Selaginellaceae</taxon>
        <taxon>Selaginella</taxon>
    </lineage>
</organism>
<dbReference type="HOGENOM" id="CLU_112942_3_1_1"/>
<protein>
    <recommendedName>
        <fullName evidence="10">Cornichon family protein</fullName>
    </recommendedName>
</protein>
<dbReference type="InterPro" id="IPR003377">
    <property type="entry name" value="Cornichon"/>
</dbReference>
<evidence type="ECO:0000313" key="8">
    <source>
        <dbReference type="EMBL" id="EFJ28360.1"/>
    </source>
</evidence>
<dbReference type="eggNOG" id="KOG2729">
    <property type="taxonomic scope" value="Eukaryota"/>
</dbReference>
<dbReference type="SMART" id="SM01398">
    <property type="entry name" value="Cornichon"/>
    <property type="match status" value="1"/>
</dbReference>